<keyword evidence="3" id="KW-1185">Reference proteome</keyword>
<gene>
    <name evidence="1" type="ORF">CTAYLR_005861</name>
    <name evidence="2" type="ORF">CTAYLR_005888</name>
</gene>
<dbReference type="AlphaFoldDB" id="A0AAD7UI21"/>
<comment type="caution">
    <text evidence="1">The sequence shown here is derived from an EMBL/GenBank/DDBJ whole genome shotgun (WGS) entry which is preliminary data.</text>
</comment>
<dbReference type="EMBL" id="JAQMWT010000268">
    <property type="protein sequence ID" value="KAJ8606484.1"/>
    <property type="molecule type" value="Genomic_DNA"/>
</dbReference>
<sequence length="123" mass="14046">MKKTRFQVCAEAFCKDYFGGSYDSQVDERMALGPSQRRRFTATFSKPTPECPVPPAVVRVDFEVVLEDGECRVTQFRVEGMSLYLDPSTPFNEAWFDEVIQRKLALKGLVPVQDAFTETRIPQ</sequence>
<dbReference type="Pfam" id="PF14469">
    <property type="entry name" value="AKAP28"/>
    <property type="match status" value="1"/>
</dbReference>
<dbReference type="EMBL" id="JAQMWT010000006">
    <property type="protein sequence ID" value="KAJ8614309.1"/>
    <property type="molecule type" value="Genomic_DNA"/>
</dbReference>
<protein>
    <submittedName>
        <fullName evidence="1">Uncharacterized protein</fullName>
    </submittedName>
</protein>
<accession>A0AAD7UI21</accession>
<organism evidence="1 3">
    <name type="scientific">Chrysophaeum taylorii</name>
    <dbReference type="NCBI Taxonomy" id="2483200"/>
    <lineage>
        <taxon>Eukaryota</taxon>
        <taxon>Sar</taxon>
        <taxon>Stramenopiles</taxon>
        <taxon>Ochrophyta</taxon>
        <taxon>Pelagophyceae</taxon>
        <taxon>Pelagomonadales</taxon>
        <taxon>Pelagomonadaceae</taxon>
        <taxon>Chrysophaeum</taxon>
    </lineage>
</organism>
<evidence type="ECO:0000313" key="1">
    <source>
        <dbReference type="EMBL" id="KAJ8606484.1"/>
    </source>
</evidence>
<dbReference type="InterPro" id="IPR025663">
    <property type="entry name" value="AKAP_28"/>
</dbReference>
<evidence type="ECO:0000313" key="3">
    <source>
        <dbReference type="Proteomes" id="UP001230188"/>
    </source>
</evidence>
<dbReference type="Proteomes" id="UP001230188">
    <property type="component" value="Unassembled WGS sequence"/>
</dbReference>
<evidence type="ECO:0000313" key="2">
    <source>
        <dbReference type="EMBL" id="KAJ8614309.1"/>
    </source>
</evidence>
<reference evidence="1" key="1">
    <citation type="submission" date="2023-01" db="EMBL/GenBank/DDBJ databases">
        <title>Metagenome sequencing of chrysophaentin producing Chrysophaeum taylorii.</title>
        <authorList>
            <person name="Davison J."/>
            <person name="Bewley C."/>
        </authorList>
    </citation>
    <scope>NUCLEOTIDE SEQUENCE</scope>
    <source>
        <strain evidence="1">NIES-1699</strain>
    </source>
</reference>
<proteinExistence type="predicted"/>
<name>A0AAD7UI21_9STRA</name>